<name>A0A0U5C3H6_ASPCI</name>
<keyword evidence="14" id="KW-1185">Reference proteome</keyword>
<evidence type="ECO:0000256" key="8">
    <source>
        <dbReference type="ARBA" id="ARBA00022691"/>
    </source>
</evidence>
<comment type="catalytic activity">
    <reaction evidence="10 11">
        <text>uridine(44) in tRNA(Ser) + S-adenosyl-L-methionine = 2'-O-methyluridine(44) in tRNA(Ser) + S-adenosyl-L-homocysteine + H(+)</text>
        <dbReference type="Rhea" id="RHEA:43100"/>
        <dbReference type="Rhea" id="RHEA-COMP:10339"/>
        <dbReference type="Rhea" id="RHEA-COMP:10340"/>
        <dbReference type="ChEBI" id="CHEBI:15378"/>
        <dbReference type="ChEBI" id="CHEBI:57856"/>
        <dbReference type="ChEBI" id="CHEBI:59789"/>
        <dbReference type="ChEBI" id="CHEBI:65315"/>
        <dbReference type="ChEBI" id="CHEBI:74478"/>
        <dbReference type="EC" id="2.1.1.211"/>
    </reaction>
</comment>
<dbReference type="PANTHER" id="PTHR21210:SF0">
    <property type="entry name" value="TRNA (URACIL-O(2)-)-METHYLTRANSFERASE-RELATED"/>
    <property type="match status" value="1"/>
</dbReference>
<evidence type="ECO:0000256" key="6">
    <source>
        <dbReference type="ARBA" id="ARBA00022603"/>
    </source>
</evidence>
<sequence>MGKAKKSQRDVARLSGKPLSETLEPSSVLCTNPGTEEGQEGQWVTSPDLTEYGLSFSTDNVQETTFFLLANPGLNSTVLFRADILFDTGTGTEASRGEGNCGTPLPARDVPEFELSRTIVRRLIPRNSQLDRPLDQTCHFYLSPTAAAGTDGTEQKRFLAIYTPHVSSKEELPYYHPMLRSLAFLYDASSPPSTPTDPKPETPAGVMSIHILPWQPEPVHNRLERTLSKLLDVQIRLTKRRLTEIPTARSPYAPIKDNVIPRHRVQDTYSRLKTRYAAELCSRWVESTEPSKHIFEDLGVAAFLIEFWREMYGCVPVDERQDSSTTESGRAEGVESTELDSDLSLSSKFPGFVDIACGNGVLVYILLQEGYPGWGFDARRRKTWDIFPASVQEYLREEIYIPKPFADELSSPQDLNLPGLKGIKAHSATPPTLPRTTFIISNHADELTLWTPLLAAILNPTHPQPFLAIPCCSHSLSGARYRYPPQTSSTSKGKESTTESGIGEGPDSGPKSGDLKALRASKLTASTPGSAAFNKSSYGTLTEKLVSLAAEVGYDVEKTLLRIPSTRNIGVLGRMTAVDGVGEGEKEILDRVSEIVARECARDGGLNLAARAWVERAVGLTAAGGGCGANGQSHAHV</sequence>
<feature type="region of interest" description="Disordered" evidence="12">
    <location>
        <begin position="1"/>
        <end position="46"/>
    </location>
</feature>
<dbReference type="STRING" id="454130.A0A0U5C3H6"/>
<dbReference type="GO" id="GO:0030488">
    <property type="term" value="P:tRNA methylation"/>
    <property type="evidence" value="ECO:0007669"/>
    <property type="project" value="UniProtKB-UniRule"/>
</dbReference>
<accession>A0A0U5C3H6</accession>
<dbReference type="EMBL" id="CDMC01000001">
    <property type="protein sequence ID" value="CEL01897.1"/>
    <property type="molecule type" value="Genomic_DNA"/>
</dbReference>
<comment type="subcellular location">
    <subcellularLocation>
        <location evidence="1 11">Cytoplasm</location>
    </subcellularLocation>
</comment>
<dbReference type="OMA" id="IREPNIN"/>
<evidence type="ECO:0000313" key="14">
    <source>
        <dbReference type="Proteomes" id="UP000054771"/>
    </source>
</evidence>
<dbReference type="OrthoDB" id="10047021at2759"/>
<evidence type="ECO:0000256" key="3">
    <source>
        <dbReference type="ARBA" id="ARBA00012795"/>
    </source>
</evidence>
<keyword evidence="8 11" id="KW-0949">S-adenosyl-L-methionine</keyword>
<dbReference type="GO" id="GO:0141101">
    <property type="term" value="F:tRNA(Ser) (uridine(44)-2'-O-)-methyltransferase activity"/>
    <property type="evidence" value="ECO:0007669"/>
    <property type="project" value="UniProtKB-EC"/>
</dbReference>
<proteinExistence type="inferred from homology"/>
<evidence type="ECO:0000256" key="9">
    <source>
        <dbReference type="ARBA" id="ARBA00022694"/>
    </source>
</evidence>
<evidence type="ECO:0000256" key="10">
    <source>
        <dbReference type="ARBA" id="ARBA00047957"/>
    </source>
</evidence>
<keyword evidence="6 11" id="KW-0489">Methyltransferase</keyword>
<dbReference type="InterPro" id="IPR011671">
    <property type="entry name" value="tRNA_uracil_MeTrfase"/>
</dbReference>
<gene>
    <name evidence="13" type="ORF">ASPCAL01473</name>
</gene>
<dbReference type="PANTHER" id="PTHR21210">
    <property type="entry name" value="TRNA (URACIL-O(2)-)-METHYLTRANSFERASE-RELATED"/>
    <property type="match status" value="1"/>
</dbReference>
<evidence type="ECO:0000256" key="7">
    <source>
        <dbReference type="ARBA" id="ARBA00022679"/>
    </source>
</evidence>
<keyword evidence="7 11" id="KW-0808">Transferase</keyword>
<evidence type="ECO:0000256" key="5">
    <source>
        <dbReference type="ARBA" id="ARBA00022490"/>
    </source>
</evidence>
<evidence type="ECO:0000256" key="12">
    <source>
        <dbReference type="SAM" id="MobiDB-lite"/>
    </source>
</evidence>
<keyword evidence="5 11" id="KW-0963">Cytoplasm</keyword>
<comment type="similarity">
    <text evidence="2 11">Belongs to the TRM44 family.</text>
</comment>
<evidence type="ECO:0000256" key="11">
    <source>
        <dbReference type="RuleBase" id="RU368004"/>
    </source>
</evidence>
<comment type="function">
    <text evidence="11">Adenosyl-L-methionine (AdoMet)-dependent tRNA (uracil-O(2)-)-methyltransferase.</text>
</comment>
<dbReference type="Proteomes" id="UP000054771">
    <property type="component" value="Unassembled WGS sequence"/>
</dbReference>
<dbReference type="GO" id="GO:0005737">
    <property type="term" value="C:cytoplasm"/>
    <property type="evidence" value="ECO:0007669"/>
    <property type="project" value="UniProtKB-SubCell"/>
</dbReference>
<dbReference type="AlphaFoldDB" id="A0A0U5C3H6"/>
<evidence type="ECO:0000256" key="1">
    <source>
        <dbReference type="ARBA" id="ARBA00004496"/>
    </source>
</evidence>
<keyword evidence="9 11" id="KW-0819">tRNA processing</keyword>
<evidence type="ECO:0000256" key="4">
    <source>
        <dbReference type="ARBA" id="ARBA00017788"/>
    </source>
</evidence>
<organism evidence="13 14">
    <name type="scientific">Aspergillus calidoustus</name>
    <dbReference type="NCBI Taxonomy" id="454130"/>
    <lineage>
        <taxon>Eukaryota</taxon>
        <taxon>Fungi</taxon>
        <taxon>Dikarya</taxon>
        <taxon>Ascomycota</taxon>
        <taxon>Pezizomycotina</taxon>
        <taxon>Eurotiomycetes</taxon>
        <taxon>Eurotiomycetidae</taxon>
        <taxon>Eurotiales</taxon>
        <taxon>Aspergillaceae</taxon>
        <taxon>Aspergillus</taxon>
        <taxon>Aspergillus subgen. Nidulantes</taxon>
    </lineage>
</organism>
<feature type="region of interest" description="Disordered" evidence="12">
    <location>
        <begin position="482"/>
        <end position="515"/>
    </location>
</feature>
<evidence type="ECO:0000313" key="13">
    <source>
        <dbReference type="EMBL" id="CEL01897.1"/>
    </source>
</evidence>
<reference evidence="14" key="1">
    <citation type="journal article" date="2016" name="Genome Announc.">
        <title>Draft genome sequences of fungus Aspergillus calidoustus.</title>
        <authorList>
            <person name="Horn F."/>
            <person name="Linde J."/>
            <person name="Mattern D.J."/>
            <person name="Walther G."/>
            <person name="Guthke R."/>
            <person name="Scherlach K."/>
            <person name="Martin K."/>
            <person name="Brakhage A.A."/>
            <person name="Petzke L."/>
            <person name="Valiante V."/>
        </authorList>
    </citation>
    <scope>NUCLEOTIDE SEQUENCE [LARGE SCALE GENOMIC DNA]</scope>
    <source>
        <strain evidence="14">SF006504</strain>
    </source>
</reference>
<evidence type="ECO:0000256" key="2">
    <source>
        <dbReference type="ARBA" id="ARBA00009056"/>
    </source>
</evidence>
<feature type="compositionally biased region" description="Polar residues" evidence="12">
    <location>
        <begin position="23"/>
        <end position="34"/>
    </location>
</feature>
<dbReference type="Pfam" id="PF07757">
    <property type="entry name" value="AdoMet_MTase"/>
    <property type="match status" value="2"/>
</dbReference>
<protein>
    <recommendedName>
        <fullName evidence="4 11">tRNA (uracil-O(2)-)-methyltransferase</fullName>
        <ecNumber evidence="3 11">2.1.1.211</ecNumber>
    </recommendedName>
</protein>
<dbReference type="EC" id="2.1.1.211" evidence="3 11"/>